<organism evidence="1 2">
    <name type="scientific">Neotamlana sedimentorum</name>
    <dbReference type="NCBI Taxonomy" id="1435349"/>
    <lineage>
        <taxon>Bacteria</taxon>
        <taxon>Pseudomonadati</taxon>
        <taxon>Bacteroidota</taxon>
        <taxon>Flavobacteriia</taxon>
        <taxon>Flavobacteriales</taxon>
        <taxon>Flavobacteriaceae</taxon>
        <taxon>Neotamlana</taxon>
    </lineage>
</organism>
<dbReference type="STRING" id="1435349.PW52_04875"/>
<dbReference type="PROSITE" id="PS51257">
    <property type="entry name" value="PROKAR_LIPOPROTEIN"/>
    <property type="match status" value="1"/>
</dbReference>
<evidence type="ECO:0000313" key="1">
    <source>
        <dbReference type="EMBL" id="KJD36487.1"/>
    </source>
</evidence>
<dbReference type="EMBL" id="JTDW01000003">
    <property type="protein sequence ID" value="KJD36487.1"/>
    <property type="molecule type" value="Genomic_DNA"/>
</dbReference>
<dbReference type="OrthoDB" id="9764164at2"/>
<dbReference type="InterPro" id="IPR036514">
    <property type="entry name" value="SGNH_hydro_sf"/>
</dbReference>
<accession>A0A0D7WFG6</accession>
<protein>
    <submittedName>
        <fullName evidence="1">G-D-S-L family lipolytic protein</fullName>
    </submittedName>
</protein>
<keyword evidence="2" id="KW-1185">Reference proteome</keyword>
<dbReference type="Proteomes" id="UP000032578">
    <property type="component" value="Unassembled WGS sequence"/>
</dbReference>
<dbReference type="SUPFAM" id="SSF52266">
    <property type="entry name" value="SGNH hydrolase"/>
    <property type="match status" value="2"/>
</dbReference>
<comment type="caution">
    <text evidence="1">The sequence shown here is derived from an EMBL/GenBank/DDBJ whole genome shotgun (WGS) entry which is preliminary data.</text>
</comment>
<proteinExistence type="predicted"/>
<name>A0A0D7WFG6_9FLAO</name>
<evidence type="ECO:0000313" key="2">
    <source>
        <dbReference type="Proteomes" id="UP000032578"/>
    </source>
</evidence>
<gene>
    <name evidence="1" type="ORF">PW52_04875</name>
</gene>
<reference evidence="1 2" key="1">
    <citation type="submission" date="2014-11" db="EMBL/GenBank/DDBJ databases">
        <title>Tamlana sedimentorum sp. nov., isolated from shallow sand sediments of the Sea of Japan.</title>
        <authorList>
            <person name="Romanenko L.A."/>
        </authorList>
    </citation>
    <scope>NUCLEOTIDE SEQUENCE [LARGE SCALE GENOMIC DNA]</scope>
    <source>
        <strain evidence="1 2">JCM 19808</strain>
    </source>
</reference>
<dbReference type="RefSeq" id="WP_044631802.1">
    <property type="nucleotide sequence ID" value="NZ_JTDW01000003.1"/>
</dbReference>
<dbReference type="GO" id="GO:0016788">
    <property type="term" value="F:hydrolase activity, acting on ester bonds"/>
    <property type="evidence" value="ECO:0007669"/>
    <property type="project" value="UniProtKB-ARBA"/>
</dbReference>
<dbReference type="Gene3D" id="3.40.50.1110">
    <property type="entry name" value="SGNH hydrolase"/>
    <property type="match status" value="2"/>
</dbReference>
<dbReference type="PATRIC" id="fig|1435349.4.peg.1892"/>
<sequence>MKNTTYTKYTWLFVLLIGFVSCNDPEDVLADFNIDASTETLPSLTSGSVDFSTYVAIGNSLTAGFTDNALFIASQENSMPNILSQKFQSLGAGTFTQPLMNDNFGGLILGGNIVYDPDTGEQLLAPRLVTTGGAPLALTDVIGDVTPTTDFLLNNPTGPFNNMGVPGAKSFHIIAPGYGNITNFPAAANPYFIRMTGSTPDASVLELAMAQNPTFFTLWAGNNDVLGYATTGGDGSDPITDETTFNFAINTLITSLTSNGAKGVMANIPYVTDIPHFTTVPYNALDPTDEDSGADLVAQIPTLNTVYGALNQIFSVLDPSRIITFSETEANGVVIRDETLTDLSMQITAALSTSDSFSLFVQSLGLSESFVPLVATLMGNYYGQARQATESDLFVLPSSSVIGEVNTTSYATLLGYNLSPELAAQFSVEGITLPLEDKWVLLPSEQEDIKIATDLFNATLKTAADNAGLAFVDANALLSELATTGLASDNFILTSNLVTGGAFSLDGVHLTARGYAYIANEFMKAIDITYGSNFEASGNLVDIGNYPTNYSPLLQ</sequence>
<dbReference type="AlphaFoldDB" id="A0A0D7WFG6"/>